<dbReference type="Proteomes" id="UP000009027">
    <property type="component" value="Unassembled WGS sequence"/>
</dbReference>
<evidence type="ECO:0000256" key="1">
    <source>
        <dbReference type="SAM" id="MobiDB-lite"/>
    </source>
</evidence>
<evidence type="ECO:0000313" key="3">
    <source>
        <dbReference type="Proteomes" id="UP000009027"/>
    </source>
</evidence>
<name>F9WNL0_TRYVY</name>
<proteinExistence type="predicted"/>
<protein>
    <submittedName>
        <fullName evidence="2">Uncharacterized protein</fullName>
    </submittedName>
</protein>
<dbReference type="EMBL" id="CAEX01002666">
    <property type="protein sequence ID" value="CCD19128.1"/>
    <property type="molecule type" value="Genomic_DNA"/>
</dbReference>
<dbReference type="AlphaFoldDB" id="F9WNL0"/>
<accession>F9WNL0</accession>
<keyword evidence="3" id="KW-1185">Reference proteome</keyword>
<feature type="region of interest" description="Disordered" evidence="1">
    <location>
        <begin position="430"/>
        <end position="452"/>
    </location>
</feature>
<gene>
    <name evidence="2" type="ORF">TvY486_0018320</name>
</gene>
<dbReference type="VEuPathDB" id="TriTrypDB:TvY486_0018320"/>
<reference evidence="2 3" key="1">
    <citation type="journal article" date="2012" name="Proc. Natl. Acad. Sci. U.S.A.">
        <title>Antigenic diversity is generated by distinct evolutionary mechanisms in African trypanosome species.</title>
        <authorList>
            <person name="Jackson A.P."/>
            <person name="Berry A."/>
            <person name="Aslett M."/>
            <person name="Allison H.C."/>
            <person name="Burton P."/>
            <person name="Vavrova-Anderson J."/>
            <person name="Brown R."/>
            <person name="Browne H."/>
            <person name="Corton N."/>
            <person name="Hauser H."/>
            <person name="Gamble J."/>
            <person name="Gilderthorp R."/>
            <person name="Marcello L."/>
            <person name="McQuillan J."/>
            <person name="Otto T.D."/>
            <person name="Quail M.A."/>
            <person name="Sanders M.J."/>
            <person name="van Tonder A."/>
            <person name="Ginger M.L."/>
            <person name="Field M.C."/>
            <person name="Barry J.D."/>
            <person name="Hertz-Fowler C."/>
            <person name="Berriman M."/>
        </authorList>
    </citation>
    <scope>NUCLEOTIDE SEQUENCE</scope>
    <source>
        <strain evidence="2 3">Y486</strain>
    </source>
</reference>
<evidence type="ECO:0000313" key="2">
    <source>
        <dbReference type="EMBL" id="CCD19128.1"/>
    </source>
</evidence>
<sequence length="475" mass="51529">MCAFVSRGVVWPPPHRTSRIFSRRPLLNSCCFALSRSVPPRPALFAPLGMQPLAAAPFPSSLRHSPSSKPSAAWLAFAVHRCAHANGTRLRLINLLSPLLALQVRARLPSSLFFFPNASPQSNQTSSSSVCKPRSSITPTSSRWRTAGDDRLSVLLVLSRSPYRTVSTVPSDMPLAAHLPQSPASLACKLCFASRFRCYFNPHQPRRPALVKSLVPSFSPFAPLPSLVSVHAVRVPGALLVTGPFSPASSQYGRARLACRAAPCSAAAFLSFGCCANRWGEVAPSVRSFLSSSSTTRPCSPRTGRRRRALRRLSPCLPLRSQAWCYGCARRALPLFSCIILGSSWRARSRAVAAERHRVRGAAIVACMPSVSIAQPARRGPAGASSLHPVSRCPNKGGHVIPLASPPVSRGPCSSLLLARLRRPRNVRLSQRRREWTARPRTATGALRSPRAREGRALCGGRLVKTRPRVVVWLA</sequence>
<feature type="compositionally biased region" description="Low complexity" evidence="1">
    <location>
        <begin position="119"/>
        <end position="129"/>
    </location>
</feature>
<feature type="region of interest" description="Disordered" evidence="1">
    <location>
        <begin position="119"/>
        <end position="143"/>
    </location>
</feature>
<organism evidence="2 3">
    <name type="scientific">Trypanosoma vivax (strain Y486)</name>
    <dbReference type="NCBI Taxonomy" id="1055687"/>
    <lineage>
        <taxon>Eukaryota</taxon>
        <taxon>Discoba</taxon>
        <taxon>Euglenozoa</taxon>
        <taxon>Kinetoplastea</taxon>
        <taxon>Metakinetoplastina</taxon>
        <taxon>Trypanosomatida</taxon>
        <taxon>Trypanosomatidae</taxon>
        <taxon>Trypanosoma</taxon>
        <taxon>Duttonella</taxon>
    </lineage>
</organism>